<keyword evidence="3" id="KW-0238">DNA-binding</keyword>
<comment type="subcellular location">
    <subcellularLocation>
        <location evidence="1">Nucleus</location>
    </subcellularLocation>
</comment>
<evidence type="ECO:0000256" key="5">
    <source>
        <dbReference type="ARBA" id="ARBA00023242"/>
    </source>
</evidence>
<dbReference type="EMBL" id="JAQJAN010000008">
    <property type="protein sequence ID" value="KAJ5724606.1"/>
    <property type="molecule type" value="Genomic_DNA"/>
</dbReference>
<sequence length="500" mass="56335">MPTSPIKVRREDATRYIAAYFLKVHPLSPFLDRVSFERKALWSDTSELLVKSAPFNALYHVVLALGCQFVDGSSFDQGQGKAWKYFEIALGILPQILVPVEGLVHAQAIFATNFSCIQTGNTLISEAARIVQVLGYNAARVPGNDEKACHRVFWVIHWQERVFCFFRGRTSMIPEYDIGCPVPDIAGTSNDHQNWLLITACLGRLMSRMYESLFSVSAARMSKKARLAAIESMFDELEAWRCSLPENFRPHTSRFSSKDDIAYASAHKMRAQLQFLYCALIMSLCRLRCHVFSDQQSQSDQQIKLQLMEEARSIIFLSRHIEHEPHVPIWYRTQISLYLQIFMSANLNRELGIVPISALFVIFDFVTNVNLAFLDIAAGYFSRWEVSHNGSLPGFSVSEFSHIARQFVRDSHNKSQHAGQPSGVSSRVNPAQVLTEDSAHQEDGEPLDTSASISPLDALSEYLFYPEDPLQPVLGNSMSMATDLSSIFNAAYWCSSTPGF</sequence>
<evidence type="ECO:0000313" key="8">
    <source>
        <dbReference type="Proteomes" id="UP001215712"/>
    </source>
</evidence>
<evidence type="ECO:0000256" key="2">
    <source>
        <dbReference type="ARBA" id="ARBA00023015"/>
    </source>
</evidence>
<dbReference type="GO" id="GO:0003700">
    <property type="term" value="F:DNA-binding transcription factor activity"/>
    <property type="evidence" value="ECO:0007669"/>
    <property type="project" value="InterPro"/>
</dbReference>
<keyword evidence="2" id="KW-0805">Transcription regulation</keyword>
<comment type="caution">
    <text evidence="7">The sequence shown here is derived from an EMBL/GenBank/DDBJ whole genome shotgun (WGS) entry which is preliminary data.</text>
</comment>
<evidence type="ECO:0000256" key="4">
    <source>
        <dbReference type="ARBA" id="ARBA00023163"/>
    </source>
</evidence>
<name>A0AAD6MVK3_9EURO</name>
<dbReference type="InterPro" id="IPR050987">
    <property type="entry name" value="AtrR-like"/>
</dbReference>
<evidence type="ECO:0000313" key="7">
    <source>
        <dbReference type="EMBL" id="KAJ5724606.1"/>
    </source>
</evidence>
<keyword evidence="8" id="KW-1185">Reference proteome</keyword>
<keyword evidence="5" id="KW-0539">Nucleus</keyword>
<organism evidence="7 8">
    <name type="scientific">Penicillium malachiteum</name>
    <dbReference type="NCBI Taxonomy" id="1324776"/>
    <lineage>
        <taxon>Eukaryota</taxon>
        <taxon>Fungi</taxon>
        <taxon>Dikarya</taxon>
        <taxon>Ascomycota</taxon>
        <taxon>Pezizomycotina</taxon>
        <taxon>Eurotiomycetes</taxon>
        <taxon>Eurotiomycetidae</taxon>
        <taxon>Eurotiales</taxon>
        <taxon>Aspergillaceae</taxon>
        <taxon>Penicillium</taxon>
    </lineage>
</organism>
<dbReference type="GO" id="GO:0008270">
    <property type="term" value="F:zinc ion binding"/>
    <property type="evidence" value="ECO:0007669"/>
    <property type="project" value="InterPro"/>
</dbReference>
<dbReference type="Pfam" id="PF04082">
    <property type="entry name" value="Fungal_trans"/>
    <property type="match status" value="1"/>
</dbReference>
<dbReference type="GO" id="GO:0003677">
    <property type="term" value="F:DNA binding"/>
    <property type="evidence" value="ECO:0007669"/>
    <property type="project" value="UniProtKB-KW"/>
</dbReference>
<feature type="domain" description="Xylanolytic transcriptional activator regulatory" evidence="6">
    <location>
        <begin position="120"/>
        <end position="189"/>
    </location>
</feature>
<accession>A0AAD6MVK3</accession>
<evidence type="ECO:0000259" key="6">
    <source>
        <dbReference type="SMART" id="SM00906"/>
    </source>
</evidence>
<evidence type="ECO:0000256" key="3">
    <source>
        <dbReference type="ARBA" id="ARBA00023125"/>
    </source>
</evidence>
<protein>
    <recommendedName>
        <fullName evidence="6">Xylanolytic transcriptional activator regulatory domain-containing protein</fullName>
    </recommendedName>
</protein>
<dbReference type="SMART" id="SM00906">
    <property type="entry name" value="Fungal_trans"/>
    <property type="match status" value="1"/>
</dbReference>
<dbReference type="GO" id="GO:0006351">
    <property type="term" value="P:DNA-templated transcription"/>
    <property type="evidence" value="ECO:0007669"/>
    <property type="project" value="InterPro"/>
</dbReference>
<proteinExistence type="predicted"/>
<dbReference type="CDD" id="cd12148">
    <property type="entry name" value="fungal_TF_MHR"/>
    <property type="match status" value="1"/>
</dbReference>
<gene>
    <name evidence="7" type="ORF">N7493_006334</name>
</gene>
<reference evidence="7" key="2">
    <citation type="submission" date="2023-01" db="EMBL/GenBank/DDBJ databases">
        <authorList>
            <person name="Petersen C."/>
        </authorList>
    </citation>
    <scope>NUCLEOTIDE SEQUENCE</scope>
    <source>
        <strain evidence="7">IBT 17514</strain>
    </source>
</reference>
<reference evidence="7" key="1">
    <citation type="journal article" date="2023" name="IMA Fungus">
        <title>Comparative genomic study of the Penicillium genus elucidates a diverse pangenome and 15 lateral gene transfer events.</title>
        <authorList>
            <person name="Petersen C."/>
            <person name="Sorensen T."/>
            <person name="Nielsen M.R."/>
            <person name="Sondergaard T.E."/>
            <person name="Sorensen J.L."/>
            <person name="Fitzpatrick D.A."/>
            <person name="Frisvad J.C."/>
            <person name="Nielsen K.L."/>
        </authorList>
    </citation>
    <scope>NUCLEOTIDE SEQUENCE</scope>
    <source>
        <strain evidence="7">IBT 17514</strain>
    </source>
</reference>
<dbReference type="Proteomes" id="UP001215712">
    <property type="component" value="Unassembled WGS sequence"/>
</dbReference>
<keyword evidence="4" id="KW-0804">Transcription</keyword>
<evidence type="ECO:0000256" key="1">
    <source>
        <dbReference type="ARBA" id="ARBA00004123"/>
    </source>
</evidence>
<dbReference type="InterPro" id="IPR007219">
    <property type="entry name" value="XnlR_reg_dom"/>
</dbReference>
<dbReference type="PANTHER" id="PTHR46910">
    <property type="entry name" value="TRANSCRIPTION FACTOR PDR1"/>
    <property type="match status" value="1"/>
</dbReference>
<dbReference type="AlphaFoldDB" id="A0AAD6MVK3"/>
<dbReference type="GO" id="GO:0005634">
    <property type="term" value="C:nucleus"/>
    <property type="evidence" value="ECO:0007669"/>
    <property type="project" value="UniProtKB-SubCell"/>
</dbReference>
<dbReference type="PANTHER" id="PTHR46910:SF37">
    <property type="entry name" value="ZN(II)2CYS6 TRANSCRIPTION FACTOR (EUROFUNG)"/>
    <property type="match status" value="1"/>
</dbReference>